<accession>A0A366FE69</accession>
<sequence>MVKTLLSLPIAAMLSAFALAGLCQASEGLPRASSAPVGGETTIPYGWVDFCNRHGEECTLGKLAPVDVHMTRQVWNTLEDVNAMANGAIEPISNFDHWGTTLDHWDYPVDGKGDCKIYALFKRKLLIERGFPRQALLMTIVRDLNGQGHAVLTVKTDRGDWVLDNLADEVRPWNATGYTFFKRQAQDDPNVWLSLGGATGAPPTEAASQ</sequence>
<protein>
    <submittedName>
        <fullName evidence="2">Putative transglutaminase-like cysteine proteinase</fullName>
    </submittedName>
</protein>
<evidence type="ECO:0000256" key="1">
    <source>
        <dbReference type="SAM" id="SignalP"/>
    </source>
</evidence>
<feature type="chain" id="PRO_5016736820" evidence="1">
    <location>
        <begin position="21"/>
        <end position="209"/>
    </location>
</feature>
<dbReference type="Proteomes" id="UP000253529">
    <property type="component" value="Unassembled WGS sequence"/>
</dbReference>
<dbReference type="PANTHER" id="PTHR39327">
    <property type="match status" value="1"/>
</dbReference>
<dbReference type="RefSeq" id="WP_113889872.1">
    <property type="nucleotide sequence ID" value="NZ_QNRK01000014.1"/>
</dbReference>
<dbReference type="PANTHER" id="PTHR39327:SF1">
    <property type="entry name" value="BLR5470 PROTEIN"/>
    <property type="match status" value="1"/>
</dbReference>
<reference evidence="2 3" key="1">
    <citation type="submission" date="2018-06" db="EMBL/GenBank/DDBJ databases">
        <title>Genomic Encyclopedia of Type Strains, Phase IV (KMG-IV): sequencing the most valuable type-strain genomes for metagenomic binning, comparative biology and taxonomic classification.</title>
        <authorList>
            <person name="Goeker M."/>
        </authorList>
    </citation>
    <scope>NUCLEOTIDE SEQUENCE [LARGE SCALE GENOMIC DNA]</scope>
    <source>
        <strain evidence="2 3">DSM 24875</strain>
    </source>
</reference>
<dbReference type="AlphaFoldDB" id="A0A366FE69"/>
<dbReference type="InterPro" id="IPR010319">
    <property type="entry name" value="Transglutaminase-like_Cys_pept"/>
</dbReference>
<evidence type="ECO:0000313" key="2">
    <source>
        <dbReference type="EMBL" id="RBP12240.1"/>
    </source>
</evidence>
<feature type="signal peptide" evidence="1">
    <location>
        <begin position="1"/>
        <end position="20"/>
    </location>
</feature>
<dbReference type="EMBL" id="QNRK01000014">
    <property type="protein sequence ID" value="RBP12240.1"/>
    <property type="molecule type" value="Genomic_DNA"/>
</dbReference>
<comment type="caution">
    <text evidence="2">The sequence shown here is derived from an EMBL/GenBank/DDBJ whole genome shotgun (WGS) entry which is preliminary data.</text>
</comment>
<dbReference type="OrthoDB" id="7206808at2"/>
<proteinExistence type="predicted"/>
<organism evidence="2 3">
    <name type="scientific">Roseiarcus fermentans</name>
    <dbReference type="NCBI Taxonomy" id="1473586"/>
    <lineage>
        <taxon>Bacteria</taxon>
        <taxon>Pseudomonadati</taxon>
        <taxon>Pseudomonadota</taxon>
        <taxon>Alphaproteobacteria</taxon>
        <taxon>Hyphomicrobiales</taxon>
        <taxon>Roseiarcaceae</taxon>
        <taxon>Roseiarcus</taxon>
    </lineage>
</organism>
<keyword evidence="1" id="KW-0732">Signal</keyword>
<name>A0A366FE69_9HYPH</name>
<gene>
    <name evidence="2" type="ORF">DFR50_11469</name>
</gene>
<keyword evidence="3" id="KW-1185">Reference proteome</keyword>
<evidence type="ECO:0000313" key="3">
    <source>
        <dbReference type="Proteomes" id="UP000253529"/>
    </source>
</evidence>
<dbReference type="Pfam" id="PF06035">
    <property type="entry name" value="Peptidase_C93"/>
    <property type="match status" value="1"/>
</dbReference>
<dbReference type="Gene3D" id="3.10.620.30">
    <property type="match status" value="1"/>
</dbReference>